<comment type="caution">
    <text evidence="2">The sequence shown here is derived from an EMBL/GenBank/DDBJ whole genome shotgun (WGS) entry which is preliminary data.</text>
</comment>
<keyword evidence="3" id="KW-1185">Reference proteome</keyword>
<gene>
    <name evidence="2" type="ORF">GGQ68_001170</name>
</gene>
<dbReference type="Proteomes" id="UP000541426">
    <property type="component" value="Unassembled WGS sequence"/>
</dbReference>
<protein>
    <recommendedName>
        <fullName evidence="4">Peptidase M23</fullName>
    </recommendedName>
</protein>
<name>A0A7W6DTC0_9RHOB</name>
<keyword evidence="1" id="KW-1133">Transmembrane helix</keyword>
<dbReference type="RefSeq" id="WP_246429267.1">
    <property type="nucleotide sequence ID" value="NZ_BAABBZ010000014.1"/>
</dbReference>
<feature type="transmembrane region" description="Helical" evidence="1">
    <location>
        <begin position="35"/>
        <end position="53"/>
    </location>
</feature>
<sequence>MKTFGLALPGMMIAAQAWAHEAGAHMHPHGSEGWLSLALAAVLVLAAMVVWRLK</sequence>
<evidence type="ECO:0000313" key="2">
    <source>
        <dbReference type="EMBL" id="MBB3984854.1"/>
    </source>
</evidence>
<dbReference type="AlphaFoldDB" id="A0A7W6DTC0"/>
<evidence type="ECO:0000256" key="1">
    <source>
        <dbReference type="SAM" id="Phobius"/>
    </source>
</evidence>
<accession>A0A7W6DTC0</accession>
<dbReference type="EMBL" id="JACIEJ010000002">
    <property type="protein sequence ID" value="MBB3984854.1"/>
    <property type="molecule type" value="Genomic_DNA"/>
</dbReference>
<organism evidence="2 3">
    <name type="scientific">Sagittula marina</name>
    <dbReference type="NCBI Taxonomy" id="943940"/>
    <lineage>
        <taxon>Bacteria</taxon>
        <taxon>Pseudomonadati</taxon>
        <taxon>Pseudomonadota</taxon>
        <taxon>Alphaproteobacteria</taxon>
        <taxon>Rhodobacterales</taxon>
        <taxon>Roseobacteraceae</taxon>
        <taxon>Sagittula</taxon>
    </lineage>
</organism>
<evidence type="ECO:0000313" key="3">
    <source>
        <dbReference type="Proteomes" id="UP000541426"/>
    </source>
</evidence>
<keyword evidence="1" id="KW-0812">Transmembrane</keyword>
<keyword evidence="1" id="KW-0472">Membrane</keyword>
<reference evidence="2 3" key="1">
    <citation type="submission" date="2020-08" db="EMBL/GenBank/DDBJ databases">
        <title>Genomic Encyclopedia of Type Strains, Phase IV (KMG-IV): sequencing the most valuable type-strain genomes for metagenomic binning, comparative biology and taxonomic classification.</title>
        <authorList>
            <person name="Goeker M."/>
        </authorList>
    </citation>
    <scope>NUCLEOTIDE SEQUENCE [LARGE SCALE GENOMIC DNA]</scope>
    <source>
        <strain evidence="2 3">DSM 102235</strain>
    </source>
</reference>
<proteinExistence type="predicted"/>
<evidence type="ECO:0008006" key="4">
    <source>
        <dbReference type="Google" id="ProtNLM"/>
    </source>
</evidence>